<organism evidence="1 2">
    <name type="scientific">Pseudoneurospora amorphoporcata</name>
    <dbReference type="NCBI Taxonomy" id="241081"/>
    <lineage>
        <taxon>Eukaryota</taxon>
        <taxon>Fungi</taxon>
        <taxon>Dikarya</taxon>
        <taxon>Ascomycota</taxon>
        <taxon>Pezizomycotina</taxon>
        <taxon>Sordariomycetes</taxon>
        <taxon>Sordariomycetidae</taxon>
        <taxon>Sordariales</taxon>
        <taxon>Sordariaceae</taxon>
        <taxon>Pseudoneurospora</taxon>
    </lineage>
</organism>
<gene>
    <name evidence="1" type="ORF">QBC32DRAFT_222434</name>
</gene>
<name>A0AAN6NNF6_9PEZI</name>
<comment type="caution">
    <text evidence="1">The sequence shown here is derived from an EMBL/GenBank/DDBJ whole genome shotgun (WGS) entry which is preliminary data.</text>
</comment>
<reference evidence="1" key="1">
    <citation type="journal article" date="2023" name="Mol. Phylogenet. Evol.">
        <title>Genome-scale phylogeny and comparative genomics of the fungal order Sordariales.</title>
        <authorList>
            <person name="Hensen N."/>
            <person name="Bonometti L."/>
            <person name="Westerberg I."/>
            <person name="Brannstrom I.O."/>
            <person name="Guillou S."/>
            <person name="Cros-Aarteil S."/>
            <person name="Calhoun S."/>
            <person name="Haridas S."/>
            <person name="Kuo A."/>
            <person name="Mondo S."/>
            <person name="Pangilinan J."/>
            <person name="Riley R."/>
            <person name="LaButti K."/>
            <person name="Andreopoulos B."/>
            <person name="Lipzen A."/>
            <person name="Chen C."/>
            <person name="Yan M."/>
            <person name="Daum C."/>
            <person name="Ng V."/>
            <person name="Clum A."/>
            <person name="Steindorff A."/>
            <person name="Ohm R.A."/>
            <person name="Martin F."/>
            <person name="Silar P."/>
            <person name="Natvig D.O."/>
            <person name="Lalanne C."/>
            <person name="Gautier V."/>
            <person name="Ament-Velasquez S.L."/>
            <person name="Kruys A."/>
            <person name="Hutchinson M.I."/>
            <person name="Powell A.J."/>
            <person name="Barry K."/>
            <person name="Miller A.N."/>
            <person name="Grigoriev I.V."/>
            <person name="Debuchy R."/>
            <person name="Gladieux P."/>
            <person name="Hiltunen Thoren M."/>
            <person name="Johannesson H."/>
        </authorList>
    </citation>
    <scope>NUCLEOTIDE SEQUENCE</scope>
    <source>
        <strain evidence="1">CBS 626.80</strain>
    </source>
</reference>
<keyword evidence="2" id="KW-1185">Reference proteome</keyword>
<proteinExistence type="predicted"/>
<evidence type="ECO:0000313" key="1">
    <source>
        <dbReference type="EMBL" id="KAK3948239.1"/>
    </source>
</evidence>
<sequence length="103" mass="12201">YKPKSSLLNINKFIRVNYSFETWLPNLRAKLYIDSNAISNNKAQFFYIYNKLDNKIQVLVMPQLQQTSDSNSFNSKELIDQLNRIFDDPYKVQQAQNTLFTLK</sequence>
<dbReference type="Proteomes" id="UP001303222">
    <property type="component" value="Unassembled WGS sequence"/>
</dbReference>
<evidence type="ECO:0000313" key="2">
    <source>
        <dbReference type="Proteomes" id="UP001303222"/>
    </source>
</evidence>
<reference evidence="1" key="2">
    <citation type="submission" date="2023-06" db="EMBL/GenBank/DDBJ databases">
        <authorList>
            <consortium name="Lawrence Berkeley National Laboratory"/>
            <person name="Mondo S.J."/>
            <person name="Hensen N."/>
            <person name="Bonometti L."/>
            <person name="Westerberg I."/>
            <person name="Brannstrom I.O."/>
            <person name="Guillou S."/>
            <person name="Cros-Aarteil S."/>
            <person name="Calhoun S."/>
            <person name="Haridas S."/>
            <person name="Kuo A."/>
            <person name="Pangilinan J."/>
            <person name="Riley R."/>
            <person name="Labutti K."/>
            <person name="Andreopoulos B."/>
            <person name="Lipzen A."/>
            <person name="Chen C."/>
            <person name="Yanf M."/>
            <person name="Daum C."/>
            <person name="Ng V."/>
            <person name="Clum A."/>
            <person name="Steindorff A."/>
            <person name="Ohm R."/>
            <person name="Martin F."/>
            <person name="Silar P."/>
            <person name="Natvig D."/>
            <person name="Lalanne C."/>
            <person name="Gautier V."/>
            <person name="Ament-Velasquez S.L."/>
            <person name="Kruys A."/>
            <person name="Hutchinson M.I."/>
            <person name="Powell A.J."/>
            <person name="Barry K."/>
            <person name="Miller A.N."/>
            <person name="Grigoriev I.V."/>
            <person name="Debuchy R."/>
            <person name="Gladieux P."/>
            <person name="Thoren M.H."/>
            <person name="Johannesson H."/>
        </authorList>
    </citation>
    <scope>NUCLEOTIDE SEQUENCE</scope>
    <source>
        <strain evidence="1">CBS 626.80</strain>
    </source>
</reference>
<protein>
    <submittedName>
        <fullName evidence="1">Uncharacterized protein</fullName>
    </submittedName>
</protein>
<accession>A0AAN6NNF6</accession>
<dbReference type="AlphaFoldDB" id="A0AAN6NNF6"/>
<feature type="non-terminal residue" evidence="1">
    <location>
        <position position="1"/>
    </location>
</feature>
<dbReference type="EMBL" id="MU859276">
    <property type="protein sequence ID" value="KAK3948239.1"/>
    <property type="molecule type" value="Genomic_DNA"/>
</dbReference>